<comment type="caution">
    <text evidence="1">The sequence shown here is derived from an EMBL/GenBank/DDBJ whole genome shotgun (WGS) entry which is preliminary data.</text>
</comment>
<proteinExistence type="predicted"/>
<keyword evidence="2" id="KW-1185">Reference proteome</keyword>
<evidence type="ECO:0000313" key="1">
    <source>
        <dbReference type="EMBL" id="EAZ93314.1"/>
    </source>
</evidence>
<dbReference type="Proteomes" id="UP000003781">
    <property type="component" value="Unassembled WGS sequence"/>
</dbReference>
<sequence>MPKVSVLIKAVLLRCYYPWPLLSIRNRQGTYQHPAMLRKRVRNC</sequence>
<protein>
    <submittedName>
        <fullName evidence="1">Uncharacterized protein</fullName>
    </submittedName>
</protein>
<reference evidence="1 2" key="1">
    <citation type="submission" date="2007-03" db="EMBL/GenBank/DDBJ databases">
        <authorList>
            <person name="Stal L."/>
            <person name="Ferriera S."/>
            <person name="Johnson J."/>
            <person name="Kravitz S."/>
            <person name="Beeson K."/>
            <person name="Sutton G."/>
            <person name="Rogers Y.-H."/>
            <person name="Friedman R."/>
            <person name="Frazier M."/>
            <person name="Venter J.C."/>
        </authorList>
    </citation>
    <scope>NUCLEOTIDE SEQUENCE [LARGE SCALE GENOMIC DNA]</scope>
    <source>
        <strain evidence="1 2">CCY0110</strain>
    </source>
</reference>
<organism evidence="1 2">
    <name type="scientific">Crocosphaera chwakensis CCY0110</name>
    <dbReference type="NCBI Taxonomy" id="391612"/>
    <lineage>
        <taxon>Bacteria</taxon>
        <taxon>Bacillati</taxon>
        <taxon>Cyanobacteriota</taxon>
        <taxon>Cyanophyceae</taxon>
        <taxon>Oscillatoriophycideae</taxon>
        <taxon>Chroococcales</taxon>
        <taxon>Aphanothecaceae</taxon>
        <taxon>Crocosphaera</taxon>
        <taxon>Crocosphaera chwakensis</taxon>
    </lineage>
</organism>
<gene>
    <name evidence="1" type="ORF">CY0110_16002</name>
</gene>
<name>A3IHN2_9CHRO</name>
<dbReference type="EMBL" id="AAXW01000002">
    <property type="protein sequence ID" value="EAZ93314.1"/>
    <property type="molecule type" value="Genomic_DNA"/>
</dbReference>
<evidence type="ECO:0000313" key="2">
    <source>
        <dbReference type="Proteomes" id="UP000003781"/>
    </source>
</evidence>
<dbReference type="AlphaFoldDB" id="A3IHN2"/>
<accession>A3IHN2</accession>